<evidence type="ECO:0000313" key="2">
    <source>
        <dbReference type="Proteomes" id="UP000789525"/>
    </source>
</evidence>
<comment type="caution">
    <text evidence="1">The sequence shown here is derived from an EMBL/GenBank/DDBJ whole genome shotgun (WGS) entry which is preliminary data.</text>
</comment>
<sequence>MSSKRARSTSVNFTKQLDDGSERTNDGKVAGEGTKKQKLVTSSARKLSAADGSTEPPTKRGSSCINEKGTSVRNCLMWFRTDLRVKDNVALYRASSLVATATGTPQGNYLFALFIISPEEWKSHDISPARVDFWIRNLRELRKKLLELNIPLIVQIVENAKNVASTVIEWCQRLNVSHVFANKEYEVDEMRRDNRLLNTAIVNSIKVEFLHSQCVVEPGLLLTKVGKNKGKTYTVYTPFKNSWIKFVGSNISLLDLVPDPFANSSEILDSHPETFKFDIPELIPKFSLDTIPTRAQENFPAGESEVHRRLEQFISDRIDKYHEARDIPSQDGTSSLSPYIASGIISTRQCVLEAYLANSRKLSGGKIGVVKWIEEIVWREFYRHVLVGFPHVCKNQPFKLHMNNIEWNDDEEHFQRWCQGKTGYPIVDAGKTTNPSALQFSWERIHNLRI</sequence>
<protein>
    <submittedName>
        <fullName evidence="1">11513_t:CDS:1</fullName>
    </submittedName>
</protein>
<organism evidence="1 2">
    <name type="scientific">Acaulospora colombiana</name>
    <dbReference type="NCBI Taxonomy" id="27376"/>
    <lineage>
        <taxon>Eukaryota</taxon>
        <taxon>Fungi</taxon>
        <taxon>Fungi incertae sedis</taxon>
        <taxon>Mucoromycota</taxon>
        <taxon>Glomeromycotina</taxon>
        <taxon>Glomeromycetes</taxon>
        <taxon>Diversisporales</taxon>
        <taxon>Acaulosporaceae</taxon>
        <taxon>Acaulospora</taxon>
    </lineage>
</organism>
<proteinExistence type="predicted"/>
<evidence type="ECO:0000313" key="1">
    <source>
        <dbReference type="EMBL" id="CAG8510964.1"/>
    </source>
</evidence>
<name>A0ACA9L856_9GLOM</name>
<gene>
    <name evidence="1" type="ORF">ACOLOM_LOCUS3216</name>
</gene>
<accession>A0ACA9L856</accession>
<keyword evidence="2" id="KW-1185">Reference proteome</keyword>
<dbReference type="EMBL" id="CAJVPT010004684">
    <property type="protein sequence ID" value="CAG8510964.1"/>
    <property type="molecule type" value="Genomic_DNA"/>
</dbReference>
<reference evidence="1" key="1">
    <citation type="submission" date="2021-06" db="EMBL/GenBank/DDBJ databases">
        <authorList>
            <person name="Kallberg Y."/>
            <person name="Tangrot J."/>
            <person name="Rosling A."/>
        </authorList>
    </citation>
    <scope>NUCLEOTIDE SEQUENCE</scope>
    <source>
        <strain evidence="1">CL356</strain>
    </source>
</reference>
<dbReference type="Proteomes" id="UP000789525">
    <property type="component" value="Unassembled WGS sequence"/>
</dbReference>